<feature type="compositionally biased region" description="Basic and acidic residues" evidence="2">
    <location>
        <begin position="1"/>
        <end position="10"/>
    </location>
</feature>
<feature type="compositionally biased region" description="Basic and acidic residues" evidence="2">
    <location>
        <begin position="230"/>
        <end position="241"/>
    </location>
</feature>
<feature type="compositionally biased region" description="Acidic residues" evidence="2">
    <location>
        <begin position="301"/>
        <end position="310"/>
    </location>
</feature>
<organism evidence="3 4">
    <name type="scientific">Duncaniella muris</name>
    <dbReference type="NCBI Taxonomy" id="2094150"/>
    <lineage>
        <taxon>Bacteria</taxon>
        <taxon>Pseudomonadati</taxon>
        <taxon>Bacteroidota</taxon>
        <taxon>Bacteroidia</taxon>
        <taxon>Bacteroidales</taxon>
        <taxon>Muribaculaceae</taxon>
        <taxon>Duncaniella</taxon>
    </lineage>
</organism>
<feature type="region of interest" description="Disordered" evidence="2">
    <location>
        <begin position="1"/>
        <end position="96"/>
    </location>
</feature>
<keyword evidence="1" id="KW-0175">Coiled coil</keyword>
<dbReference type="EMBL" id="PUEC01000001">
    <property type="protein sequence ID" value="PWB04344.1"/>
    <property type="molecule type" value="Genomic_DNA"/>
</dbReference>
<feature type="region of interest" description="Disordered" evidence="2">
    <location>
        <begin position="202"/>
        <end position="280"/>
    </location>
</feature>
<evidence type="ECO:0000313" key="3">
    <source>
        <dbReference type="EMBL" id="PWB04344.1"/>
    </source>
</evidence>
<dbReference type="GeneID" id="82524731"/>
<dbReference type="RefSeq" id="WP_107030900.1">
    <property type="nucleotide sequence ID" value="NZ_PUEC01000001.1"/>
</dbReference>
<sequence length="340" mass="37725">MAGYTEEQHEQSQAATPATVGAVSTSGSQPQSEQPAVSTDTEHETPAVSPEQQQRVDATAGTDRQIKTIQDWMDAEGNRPETEEERKKRERREKSKRIIAAVSDGISALSNLYFTSQYAPDMYNHEKGSMTNAVDARLERLKTEREKNADKYLQFSLKLGDLENERAKTLRELEAQQERQKLAREKAQREADLHPLIMAIKGEQQKKAEQEAISAKYEADNKPTSLELDNEYKRAGVRQRDAAAGASRASAANSYASARAHDRSNAREFTAWDEHGNPHPFATEKAAIAYAKQHGTWKEEDVVETTESENEINGKTSSTKTKKGGHAGKPSPTGRQSPTA</sequence>
<keyword evidence="4" id="KW-1185">Reference proteome</keyword>
<feature type="region of interest" description="Disordered" evidence="2">
    <location>
        <begin position="295"/>
        <end position="340"/>
    </location>
</feature>
<evidence type="ECO:0000313" key="4">
    <source>
        <dbReference type="Proteomes" id="UP000244905"/>
    </source>
</evidence>
<proteinExistence type="predicted"/>
<protein>
    <submittedName>
        <fullName evidence="3">Uncharacterized protein</fullName>
    </submittedName>
</protein>
<dbReference type="AlphaFoldDB" id="A0A2V1ITJ3"/>
<feature type="compositionally biased region" description="Polar residues" evidence="2">
    <location>
        <begin position="11"/>
        <end position="39"/>
    </location>
</feature>
<gene>
    <name evidence="3" type="ORF">C5O23_00010</name>
</gene>
<reference evidence="4" key="1">
    <citation type="submission" date="2018-02" db="EMBL/GenBank/DDBJ databases">
        <authorList>
            <person name="Clavel T."/>
            <person name="Strowig T."/>
        </authorList>
    </citation>
    <scope>NUCLEOTIDE SEQUENCE [LARGE SCALE GENOMIC DNA]</scope>
    <source>
        <strain evidence="4">DSM 103720</strain>
    </source>
</reference>
<feature type="compositionally biased region" description="Basic and acidic residues" evidence="2">
    <location>
        <begin position="76"/>
        <end position="87"/>
    </location>
</feature>
<feature type="compositionally biased region" description="Low complexity" evidence="2">
    <location>
        <begin position="242"/>
        <end position="258"/>
    </location>
</feature>
<feature type="compositionally biased region" description="Basic and acidic residues" evidence="2">
    <location>
        <begin position="259"/>
        <end position="277"/>
    </location>
</feature>
<evidence type="ECO:0000256" key="2">
    <source>
        <dbReference type="SAM" id="MobiDB-lite"/>
    </source>
</evidence>
<name>A0A2V1ITJ3_9BACT</name>
<accession>A0A2V1ITJ3</accession>
<evidence type="ECO:0000256" key="1">
    <source>
        <dbReference type="SAM" id="Coils"/>
    </source>
</evidence>
<feature type="coiled-coil region" evidence="1">
    <location>
        <begin position="159"/>
        <end position="190"/>
    </location>
</feature>
<comment type="caution">
    <text evidence="3">The sequence shown here is derived from an EMBL/GenBank/DDBJ whole genome shotgun (WGS) entry which is preliminary data.</text>
</comment>
<dbReference type="Proteomes" id="UP000244905">
    <property type="component" value="Unassembled WGS sequence"/>
</dbReference>